<feature type="region of interest" description="Disordered" evidence="1">
    <location>
        <begin position="255"/>
        <end position="279"/>
    </location>
</feature>
<dbReference type="Pfam" id="PF00462">
    <property type="entry name" value="Glutaredoxin"/>
    <property type="match status" value="1"/>
</dbReference>
<feature type="chain" id="PRO_5031527796" description="Glutaredoxin domain-containing protein" evidence="2">
    <location>
        <begin position="24"/>
        <end position="322"/>
    </location>
</feature>
<dbReference type="SUPFAM" id="SSF52833">
    <property type="entry name" value="Thioredoxin-like"/>
    <property type="match status" value="1"/>
</dbReference>
<reference evidence="4" key="1">
    <citation type="submission" date="2021-01" db="EMBL/GenBank/DDBJ databases">
        <authorList>
            <person name="Corre E."/>
            <person name="Pelletier E."/>
            <person name="Niang G."/>
            <person name="Scheremetjew M."/>
            <person name="Finn R."/>
            <person name="Kale V."/>
            <person name="Holt S."/>
            <person name="Cochrane G."/>
            <person name="Meng A."/>
            <person name="Brown T."/>
            <person name="Cohen L."/>
        </authorList>
    </citation>
    <scope>NUCLEOTIDE SEQUENCE</scope>
    <source>
        <strain evidence="4">CCCM811</strain>
    </source>
</reference>
<evidence type="ECO:0000313" key="4">
    <source>
        <dbReference type="EMBL" id="CAE0663374.1"/>
    </source>
</evidence>
<name>A0A7S3YVT2_9EUKA</name>
<keyword evidence="2" id="KW-0732">Signal</keyword>
<organism evidence="4">
    <name type="scientific">Lotharella globosa</name>
    <dbReference type="NCBI Taxonomy" id="91324"/>
    <lineage>
        <taxon>Eukaryota</taxon>
        <taxon>Sar</taxon>
        <taxon>Rhizaria</taxon>
        <taxon>Cercozoa</taxon>
        <taxon>Chlorarachniophyceae</taxon>
        <taxon>Lotharella</taxon>
    </lineage>
</organism>
<dbReference type="InterPro" id="IPR002109">
    <property type="entry name" value="Glutaredoxin"/>
</dbReference>
<dbReference type="InterPro" id="IPR051548">
    <property type="entry name" value="Grx-like_ET"/>
</dbReference>
<dbReference type="GO" id="GO:0009055">
    <property type="term" value="F:electron transfer activity"/>
    <property type="evidence" value="ECO:0007669"/>
    <property type="project" value="TreeGrafter"/>
</dbReference>
<dbReference type="PROSITE" id="PS51354">
    <property type="entry name" value="GLUTAREDOXIN_2"/>
    <property type="match status" value="1"/>
</dbReference>
<sequence>MAARHEWALAACGLLVFLGINTAYTPPLSSSVVRLHRDVPHRRPLSQAPRYLRMRVSAASGMAPVQIVTTEGCKFCRKTKETFKSRGIEYEELSVAGDPMLLQKLAAVTGIKTVPQVFVDGRFVGDSETTLSILEEKSTQGLLSAGIDAKSLPTDTLDALREAHATYTTQTKMYDDVEPGTLKALYVQLEKALMTPDEPRPTLSPDMVRDALESLSEFQAQDASSSDIVRDLIANNWLGVVPGSDGKLLVLARSPPKPRRKGDPFNQEFEWSGDADHPGQISEQLQRGFTYLLDRHGKDGGRAVDYKALGEDPAFGEVFRQL</sequence>
<accession>A0A7S3YVT2</accession>
<dbReference type="PANTHER" id="PTHR34386:SF1">
    <property type="entry name" value="GLUTAREDOXIN-LIKE PROTEIN NRDH"/>
    <property type="match status" value="1"/>
</dbReference>
<gene>
    <name evidence="4" type="ORF">LGLO00237_LOCUS14976</name>
</gene>
<protein>
    <recommendedName>
        <fullName evidence="3">Glutaredoxin domain-containing protein</fullName>
    </recommendedName>
</protein>
<dbReference type="EMBL" id="HBIV01020790">
    <property type="protein sequence ID" value="CAE0663374.1"/>
    <property type="molecule type" value="Transcribed_RNA"/>
</dbReference>
<proteinExistence type="predicted"/>
<dbReference type="GO" id="GO:0045454">
    <property type="term" value="P:cell redox homeostasis"/>
    <property type="evidence" value="ECO:0007669"/>
    <property type="project" value="TreeGrafter"/>
</dbReference>
<dbReference type="PANTHER" id="PTHR34386">
    <property type="entry name" value="GLUTAREDOXIN"/>
    <property type="match status" value="1"/>
</dbReference>
<feature type="signal peptide" evidence="2">
    <location>
        <begin position="1"/>
        <end position="23"/>
    </location>
</feature>
<evidence type="ECO:0000256" key="1">
    <source>
        <dbReference type="SAM" id="MobiDB-lite"/>
    </source>
</evidence>
<dbReference type="InterPro" id="IPR036249">
    <property type="entry name" value="Thioredoxin-like_sf"/>
</dbReference>
<dbReference type="CDD" id="cd02066">
    <property type="entry name" value="GRX_family"/>
    <property type="match status" value="1"/>
</dbReference>
<evidence type="ECO:0000256" key="2">
    <source>
        <dbReference type="SAM" id="SignalP"/>
    </source>
</evidence>
<dbReference type="Gene3D" id="3.40.30.10">
    <property type="entry name" value="Glutaredoxin"/>
    <property type="match status" value="1"/>
</dbReference>
<dbReference type="AlphaFoldDB" id="A0A7S3YVT2"/>
<evidence type="ECO:0000259" key="3">
    <source>
        <dbReference type="Pfam" id="PF00462"/>
    </source>
</evidence>
<feature type="domain" description="Glutaredoxin" evidence="3">
    <location>
        <begin position="65"/>
        <end position="124"/>
    </location>
</feature>